<keyword evidence="1" id="KW-0472">Membrane</keyword>
<evidence type="ECO:0000313" key="3">
    <source>
        <dbReference type="Proteomes" id="UP000555448"/>
    </source>
</evidence>
<feature type="transmembrane region" description="Helical" evidence="1">
    <location>
        <begin position="6"/>
        <end position="26"/>
    </location>
</feature>
<dbReference type="EMBL" id="JACHLR010000018">
    <property type="protein sequence ID" value="MBB4860187.1"/>
    <property type="molecule type" value="Genomic_DNA"/>
</dbReference>
<evidence type="ECO:0000256" key="1">
    <source>
        <dbReference type="SAM" id="Phobius"/>
    </source>
</evidence>
<gene>
    <name evidence="2" type="ORF">HNO88_003529</name>
</gene>
<keyword evidence="3" id="KW-1185">Reference proteome</keyword>
<dbReference type="RefSeq" id="WP_184248514.1">
    <property type="nucleotide sequence ID" value="NZ_JACHLR010000018.1"/>
</dbReference>
<sequence>MLIPIAALLLTYAVTLALAGLAAFVLRRPLSILLSELCGTEERSSFWTVWSMVMMIALPLLFVSMARIATDPTVLIQGTVAATLAGILMAMAGMGLAVWRRVPQPNIN</sequence>
<protein>
    <submittedName>
        <fullName evidence="2">Putative lysophospholipase L1 biosynthesis ABC-type transport system permease subunit</fullName>
    </submittedName>
</protein>
<feature type="transmembrane region" description="Helical" evidence="1">
    <location>
        <begin position="75"/>
        <end position="99"/>
    </location>
</feature>
<feature type="transmembrane region" description="Helical" evidence="1">
    <location>
        <begin position="47"/>
        <end position="69"/>
    </location>
</feature>
<comment type="caution">
    <text evidence="2">The sequence shown here is derived from an EMBL/GenBank/DDBJ whole genome shotgun (WGS) entry which is preliminary data.</text>
</comment>
<dbReference type="AlphaFoldDB" id="A0A7W7KC98"/>
<keyword evidence="1" id="KW-1133">Transmembrane helix</keyword>
<organism evidence="2 3">
    <name type="scientific">Novosphingobium chloroacetimidivorans</name>
    <dbReference type="NCBI Taxonomy" id="1428314"/>
    <lineage>
        <taxon>Bacteria</taxon>
        <taxon>Pseudomonadati</taxon>
        <taxon>Pseudomonadota</taxon>
        <taxon>Alphaproteobacteria</taxon>
        <taxon>Sphingomonadales</taxon>
        <taxon>Sphingomonadaceae</taxon>
        <taxon>Novosphingobium</taxon>
    </lineage>
</organism>
<dbReference type="Proteomes" id="UP000555448">
    <property type="component" value="Unassembled WGS sequence"/>
</dbReference>
<keyword evidence="1" id="KW-0812">Transmembrane</keyword>
<name>A0A7W7KC98_9SPHN</name>
<evidence type="ECO:0000313" key="2">
    <source>
        <dbReference type="EMBL" id="MBB4860187.1"/>
    </source>
</evidence>
<reference evidence="2 3" key="1">
    <citation type="submission" date="2020-08" db="EMBL/GenBank/DDBJ databases">
        <title>Functional genomics of gut bacteria from endangered species of beetles.</title>
        <authorList>
            <person name="Carlos-Shanley C."/>
        </authorList>
    </citation>
    <scope>NUCLEOTIDE SEQUENCE [LARGE SCALE GENOMIC DNA]</scope>
    <source>
        <strain evidence="2 3">S00245</strain>
    </source>
</reference>
<accession>A0A7W7KC98</accession>
<proteinExistence type="predicted"/>